<feature type="transmembrane region" description="Helical" evidence="3">
    <location>
        <begin position="158"/>
        <end position="179"/>
    </location>
</feature>
<dbReference type="STRING" id="2018661.A0A2A2KVF5"/>
<dbReference type="SMART" id="SM00042">
    <property type="entry name" value="CUB"/>
    <property type="match status" value="1"/>
</dbReference>
<evidence type="ECO:0000313" key="6">
    <source>
        <dbReference type="Proteomes" id="UP000218231"/>
    </source>
</evidence>
<gene>
    <name evidence="5" type="ORF">WR25_14010</name>
</gene>
<dbReference type="OrthoDB" id="5834744at2759"/>
<keyword evidence="1" id="KW-1015">Disulfide bond</keyword>
<dbReference type="CDD" id="cd00041">
    <property type="entry name" value="CUB"/>
    <property type="match status" value="1"/>
</dbReference>
<evidence type="ECO:0000259" key="4">
    <source>
        <dbReference type="PROSITE" id="PS01180"/>
    </source>
</evidence>
<dbReference type="PROSITE" id="PS01180">
    <property type="entry name" value="CUB"/>
    <property type="match status" value="1"/>
</dbReference>
<evidence type="ECO:0000313" key="5">
    <source>
        <dbReference type="EMBL" id="PAV77921.1"/>
    </source>
</evidence>
<keyword evidence="3" id="KW-1133">Transmembrane helix</keyword>
<keyword evidence="3" id="KW-0472">Membrane</keyword>
<feature type="domain" description="CUB" evidence="4">
    <location>
        <begin position="33"/>
        <end position="146"/>
    </location>
</feature>
<sequence length="215" mass="25138">MELGRWMKDLTTAGRQTWMRMEWKTIKLSDCKCPPDPPKLETNVWTEITSPNYPQVYCPNMNCQYFLTAPAGYQIIMNFTNFDTEAFEDRLAIFKGRNVTQKHQELYHGRIYFNSLLRFDNDTVTLLFVSDYSNQRSGFRILASCEPMYDNGFSSTHFIFSGMFLIMVLLASLGAVMFVNRHRLLPSRFFRNPVYIPTVVYSEGYQADEPTARVY</sequence>
<comment type="caution">
    <text evidence="5">The sequence shown here is derived from an EMBL/GenBank/DDBJ whole genome shotgun (WGS) entry which is preliminary data.</text>
</comment>
<protein>
    <recommendedName>
        <fullName evidence="4">CUB domain-containing protein</fullName>
    </recommendedName>
</protein>
<name>A0A2A2KVF5_9BILA</name>
<dbReference type="InterPro" id="IPR035914">
    <property type="entry name" value="Sperma_CUB_dom_sf"/>
</dbReference>
<comment type="caution">
    <text evidence="2">Lacks conserved residue(s) required for the propagation of feature annotation.</text>
</comment>
<evidence type="ECO:0000256" key="2">
    <source>
        <dbReference type="PROSITE-ProRule" id="PRU00059"/>
    </source>
</evidence>
<dbReference type="SUPFAM" id="SSF49854">
    <property type="entry name" value="Spermadhesin, CUB domain"/>
    <property type="match status" value="1"/>
</dbReference>
<dbReference type="Proteomes" id="UP000218231">
    <property type="component" value="Unassembled WGS sequence"/>
</dbReference>
<proteinExistence type="predicted"/>
<keyword evidence="3" id="KW-0812">Transmembrane</keyword>
<evidence type="ECO:0000256" key="3">
    <source>
        <dbReference type="SAM" id="Phobius"/>
    </source>
</evidence>
<dbReference type="AlphaFoldDB" id="A0A2A2KVF5"/>
<reference evidence="5 6" key="1">
    <citation type="journal article" date="2017" name="Curr. Biol.">
        <title>Genome architecture and evolution of a unichromosomal asexual nematode.</title>
        <authorList>
            <person name="Fradin H."/>
            <person name="Zegar C."/>
            <person name="Gutwein M."/>
            <person name="Lucas J."/>
            <person name="Kovtun M."/>
            <person name="Corcoran D."/>
            <person name="Baugh L.R."/>
            <person name="Kiontke K."/>
            <person name="Gunsalus K."/>
            <person name="Fitch D.H."/>
            <person name="Piano F."/>
        </authorList>
    </citation>
    <scope>NUCLEOTIDE SEQUENCE [LARGE SCALE GENOMIC DNA]</scope>
    <source>
        <strain evidence="5">PF1309</strain>
    </source>
</reference>
<evidence type="ECO:0000256" key="1">
    <source>
        <dbReference type="ARBA" id="ARBA00023157"/>
    </source>
</evidence>
<keyword evidence="6" id="KW-1185">Reference proteome</keyword>
<organism evidence="5 6">
    <name type="scientific">Diploscapter pachys</name>
    <dbReference type="NCBI Taxonomy" id="2018661"/>
    <lineage>
        <taxon>Eukaryota</taxon>
        <taxon>Metazoa</taxon>
        <taxon>Ecdysozoa</taxon>
        <taxon>Nematoda</taxon>
        <taxon>Chromadorea</taxon>
        <taxon>Rhabditida</taxon>
        <taxon>Rhabditina</taxon>
        <taxon>Rhabditomorpha</taxon>
        <taxon>Rhabditoidea</taxon>
        <taxon>Rhabditidae</taxon>
        <taxon>Diploscapter</taxon>
    </lineage>
</organism>
<dbReference type="EMBL" id="LIAE01007639">
    <property type="protein sequence ID" value="PAV77921.1"/>
    <property type="molecule type" value="Genomic_DNA"/>
</dbReference>
<dbReference type="Pfam" id="PF00431">
    <property type="entry name" value="CUB"/>
    <property type="match status" value="1"/>
</dbReference>
<dbReference type="Gene3D" id="2.60.120.290">
    <property type="entry name" value="Spermadhesin, CUB domain"/>
    <property type="match status" value="1"/>
</dbReference>
<accession>A0A2A2KVF5</accession>
<dbReference type="PANTHER" id="PTHR39385:SF2">
    <property type="entry name" value="SLIT-LIKE 3 PROTEIN"/>
    <property type="match status" value="1"/>
</dbReference>
<dbReference type="InterPro" id="IPR000859">
    <property type="entry name" value="CUB_dom"/>
</dbReference>
<dbReference type="PANTHER" id="PTHR39385">
    <property type="entry name" value="PROTEIN CBG20422"/>
    <property type="match status" value="1"/>
</dbReference>